<evidence type="ECO:0000256" key="1">
    <source>
        <dbReference type="SAM" id="MobiDB-lite"/>
    </source>
</evidence>
<evidence type="ECO:0008006" key="4">
    <source>
        <dbReference type="Google" id="ProtNLM"/>
    </source>
</evidence>
<keyword evidence="3" id="KW-1185">Reference proteome</keyword>
<proteinExistence type="predicted"/>
<dbReference type="Gene3D" id="1.25.40.10">
    <property type="entry name" value="Tetratricopeptide repeat domain"/>
    <property type="match status" value="3"/>
</dbReference>
<accession>A0A0D2CZF9</accession>
<dbReference type="RefSeq" id="XP_016249165.1">
    <property type="nucleotide sequence ID" value="XM_016391646.1"/>
</dbReference>
<dbReference type="InterPro" id="IPR011990">
    <property type="entry name" value="TPR-like_helical_dom_sf"/>
</dbReference>
<reference evidence="2 3" key="1">
    <citation type="submission" date="2015-01" db="EMBL/GenBank/DDBJ databases">
        <title>The Genome Sequence of Cladophialophora immunda CBS83496.</title>
        <authorList>
            <consortium name="The Broad Institute Genomics Platform"/>
            <person name="Cuomo C."/>
            <person name="de Hoog S."/>
            <person name="Gorbushina A."/>
            <person name="Stielow B."/>
            <person name="Teixiera M."/>
            <person name="Abouelleil A."/>
            <person name="Chapman S.B."/>
            <person name="Priest M."/>
            <person name="Young S.K."/>
            <person name="Wortman J."/>
            <person name="Nusbaum C."/>
            <person name="Birren B."/>
        </authorList>
    </citation>
    <scope>NUCLEOTIDE SEQUENCE [LARGE SCALE GENOMIC DNA]</scope>
    <source>
        <strain evidence="2 3">CBS 83496</strain>
    </source>
</reference>
<gene>
    <name evidence="2" type="ORF">PV07_04800</name>
</gene>
<dbReference type="SMART" id="SM00028">
    <property type="entry name" value="TPR"/>
    <property type="match status" value="6"/>
</dbReference>
<dbReference type="SUPFAM" id="SSF48452">
    <property type="entry name" value="TPR-like"/>
    <property type="match status" value="4"/>
</dbReference>
<dbReference type="Proteomes" id="UP000054466">
    <property type="component" value="Unassembled WGS sequence"/>
</dbReference>
<feature type="compositionally biased region" description="Basic and acidic residues" evidence="1">
    <location>
        <begin position="327"/>
        <end position="343"/>
    </location>
</feature>
<name>A0A0D2CZF9_9EURO</name>
<dbReference type="GeneID" id="27343994"/>
<dbReference type="SUPFAM" id="SSF52540">
    <property type="entry name" value="P-loop containing nucleoside triphosphate hydrolases"/>
    <property type="match status" value="1"/>
</dbReference>
<protein>
    <recommendedName>
        <fullName evidence="4">Nucleoside phosphorylase domain-containing protein</fullName>
    </recommendedName>
</protein>
<dbReference type="PANTHER" id="PTHR46082:SF11">
    <property type="entry name" value="AAA+ ATPASE DOMAIN-CONTAINING PROTEIN-RELATED"/>
    <property type="match status" value="1"/>
</dbReference>
<dbReference type="Gene3D" id="3.40.50.300">
    <property type="entry name" value="P-loop containing nucleotide triphosphate hydrolases"/>
    <property type="match status" value="1"/>
</dbReference>
<dbReference type="InterPro" id="IPR053137">
    <property type="entry name" value="NLR-like"/>
</dbReference>
<dbReference type="PANTHER" id="PTHR46082">
    <property type="entry name" value="ATP/GTP-BINDING PROTEIN-RELATED"/>
    <property type="match status" value="1"/>
</dbReference>
<dbReference type="Pfam" id="PF13424">
    <property type="entry name" value="TPR_12"/>
    <property type="match status" value="5"/>
</dbReference>
<feature type="region of interest" description="Disordered" evidence="1">
    <location>
        <begin position="1271"/>
        <end position="1318"/>
    </location>
</feature>
<dbReference type="SUPFAM" id="SSF53167">
    <property type="entry name" value="Purine and uridine phosphorylases"/>
    <property type="match status" value="1"/>
</dbReference>
<dbReference type="InterPro" id="IPR035994">
    <property type="entry name" value="Nucleoside_phosphorylase_sf"/>
</dbReference>
<evidence type="ECO:0000313" key="2">
    <source>
        <dbReference type="EMBL" id="KIW28949.1"/>
    </source>
</evidence>
<dbReference type="InterPro" id="IPR019734">
    <property type="entry name" value="TPR_rpt"/>
</dbReference>
<dbReference type="Gene3D" id="3.40.50.1580">
    <property type="entry name" value="Nucleoside phosphorylase domain"/>
    <property type="match status" value="1"/>
</dbReference>
<dbReference type="STRING" id="569365.A0A0D2CZF9"/>
<dbReference type="EMBL" id="KN847042">
    <property type="protein sequence ID" value="KIW28949.1"/>
    <property type="molecule type" value="Genomic_DNA"/>
</dbReference>
<evidence type="ECO:0000313" key="3">
    <source>
        <dbReference type="Proteomes" id="UP000054466"/>
    </source>
</evidence>
<feature type="compositionally biased region" description="Low complexity" evidence="1">
    <location>
        <begin position="362"/>
        <end position="376"/>
    </location>
</feature>
<feature type="region of interest" description="Disordered" evidence="1">
    <location>
        <begin position="313"/>
        <end position="376"/>
    </location>
</feature>
<dbReference type="InterPro" id="IPR027417">
    <property type="entry name" value="P-loop_NTPase"/>
</dbReference>
<organism evidence="2 3">
    <name type="scientific">Cladophialophora immunda</name>
    <dbReference type="NCBI Taxonomy" id="569365"/>
    <lineage>
        <taxon>Eukaryota</taxon>
        <taxon>Fungi</taxon>
        <taxon>Dikarya</taxon>
        <taxon>Ascomycota</taxon>
        <taxon>Pezizomycotina</taxon>
        <taxon>Eurotiomycetes</taxon>
        <taxon>Chaetothyriomycetidae</taxon>
        <taxon>Chaetothyriales</taxon>
        <taxon>Herpotrichiellaceae</taxon>
        <taxon>Cladophialophora</taxon>
    </lineage>
</organism>
<dbReference type="GO" id="GO:0009116">
    <property type="term" value="P:nucleoside metabolic process"/>
    <property type="evidence" value="ECO:0007669"/>
    <property type="project" value="InterPro"/>
</dbReference>
<sequence>MSDLDPELYTVAWFAPLEIEAQAALHMLDNRHQGRFPMGPGDDYVFQAGDMCGHNVIIATLPAGQEYGKGSAAAIASQVKKFFPNLWFGLLVGVAAGLPNLSRSPPLDIRLGDVLVGLPTNESAGLVDYELGKETGKDGFQLLRCGRVLAPPETVVRAAIGSIKLSAPNDAKMILPNYERIRNKKHSHGTFMDPGQEQDVLYQVDDDGNEIRVERERRSNDERVRLWYGTIGSGDKLMKNARIRNELRDKYNFIGLEMEAAGTMNRIPVGVIRGVCDYGDEHKNKHWQPYAAAMAAAYARAILFEIRPRTKLSDPVAPRNVAPRATIMDDKGKKRRFDEEHPASMRNSGRKKRRGNKNLAKASSSNAGGAQSISSGQGIQMSGGSFSAGGNVTLVHTNELTMTCNESVDDHRNSNVRYFRSRNVSSNFTGRVDVLRKIENALLAPLRNGSHSQQNRFWGVFWVDATSTETAEQSFKDIAKIGGLPEVFENGRLWLSSRTEEWLLIVDNADDPSTDIANYFPPGNRGSVLITSRNPDCRVYGSQHEHSHRLNELEMEDSITLLLRTALKDVKDRSNRLQAGLIAKELGCLALAVVQAGAAIRKDRCRLEDYLNVYERNREELMKNHPGQGMDGYQHTVYTTWEISRQMIERLDSKSSSDAMDLLDISAFLYFEDIPELIFQQAPKQEQKHSRFMSWITWAKSNPKPSPDRDQDWDELLNAPSSAFMVAKSVKCASPTVVQTLCGLYAGKFNQLETRKIPGKKRDPALEPSQYQRAAKFGLVFSDSGKYTPAEELYRIALTEMEKILGREHPETLQTLDSLASVLRNQGKYKDAFKASERALRCRERKLGNMHQDTLKTLDHMALALQGQGNYKEAEIQHKDVLDRKEKLLGKEHVDTLESLNNLALTLRSEGQYAAAAEMASRALAAREKVLGEEHPDTMESLNNLATVLEDQAQYQAAEEMHRVALDRRQRLLGNEHPDTLTSMSRLAYVLRKQGKHGASEQMTRQTLEGRNKALGPLHPDTLASESYLAGLFQDQNNYEAAEQMNRHALGGYEQGLGELHPDTLTVMSNLATAFRMQAKYGPAEEMNRQVLAKRELALGKDHPDTLMSVNNLGEVLQAQKKYQEAEELHRRALQAKEASEDIGPWHPDTIASMLNLAWTLQLQEKYDEAEELNRGAFSSSERKLGPADRLTLKSAFHLGFLLHRRKKYVEAHHRYQQAWDGYKNEQSREASVCLKHFKNLSAEMSDLGIVGSLQDHTDWRSFSTQSDGILYRETVPQGSEVSDRYPGTANSEPGRPSKERRRGSASSDKPGNSKAKK</sequence>
<dbReference type="GO" id="GO:0003824">
    <property type="term" value="F:catalytic activity"/>
    <property type="evidence" value="ECO:0007669"/>
    <property type="project" value="InterPro"/>
</dbReference>
<dbReference type="OrthoDB" id="1658288at2759"/>
<dbReference type="HOGENOM" id="CLU_000288_125_3_1"/>
<dbReference type="VEuPathDB" id="FungiDB:PV07_04800"/>